<dbReference type="Gene3D" id="2.60.120.620">
    <property type="entry name" value="q2cbj1_9rhob like domain"/>
    <property type="match status" value="1"/>
</dbReference>
<sequence length="217" mass="22885">MAGPLQLLVISTTVALSAYFGPPLLGLLIPTLQTHLPFPIFSTPPPPSELACPPHAYTTQLVSLDPLLVLIHNFTPPAERAAIIAAGTPLLVPSPINAAAGNTDAANTQFRTSHSAPLPGGDAAVACALSRARAFLGTLLAPARDEMGPAQMVRYTPGQKFDLHHDWFKRPRIKLTTDCPPAAGRACTTAFATFLAVLGVDEHSRRAPAEHLVSPPM</sequence>
<dbReference type="VEuPathDB" id="FungiDB:MMYC01_206244"/>
<dbReference type="EMBL" id="LCTW02000125">
    <property type="protein sequence ID" value="KXX78319.1"/>
    <property type="molecule type" value="Genomic_DNA"/>
</dbReference>
<protein>
    <submittedName>
        <fullName evidence="1">Prolyl 4-hydroxylase 5</fullName>
    </submittedName>
</protein>
<comment type="caution">
    <text evidence="1">The sequence shown here is derived from an EMBL/GenBank/DDBJ whole genome shotgun (WGS) entry which is preliminary data.</text>
</comment>
<evidence type="ECO:0000313" key="2">
    <source>
        <dbReference type="Proteomes" id="UP000078237"/>
    </source>
</evidence>
<name>A0A175W4C9_9PEZI</name>
<proteinExistence type="predicted"/>
<dbReference type="OrthoDB" id="420380at2759"/>
<reference evidence="1 2" key="1">
    <citation type="journal article" date="2016" name="Genome Announc.">
        <title>Genome Sequence of Madurella mycetomatis mm55, Isolated from a Human Mycetoma Case in Sudan.</title>
        <authorList>
            <person name="Smit S."/>
            <person name="Derks M.F."/>
            <person name="Bervoets S."/>
            <person name="Fahal A."/>
            <person name="van Leeuwen W."/>
            <person name="van Belkum A."/>
            <person name="van de Sande W.W."/>
        </authorList>
    </citation>
    <scope>NUCLEOTIDE SEQUENCE [LARGE SCALE GENOMIC DNA]</scope>
    <source>
        <strain evidence="2">mm55</strain>
    </source>
</reference>
<dbReference type="AlphaFoldDB" id="A0A175W4C9"/>
<keyword evidence="2" id="KW-1185">Reference proteome</keyword>
<evidence type="ECO:0000313" key="1">
    <source>
        <dbReference type="EMBL" id="KXX78319.1"/>
    </source>
</evidence>
<dbReference type="Proteomes" id="UP000078237">
    <property type="component" value="Unassembled WGS sequence"/>
</dbReference>
<accession>A0A175W4C9</accession>
<dbReference type="STRING" id="100816.A0A175W4C9"/>
<organism evidence="1 2">
    <name type="scientific">Madurella mycetomatis</name>
    <dbReference type="NCBI Taxonomy" id="100816"/>
    <lineage>
        <taxon>Eukaryota</taxon>
        <taxon>Fungi</taxon>
        <taxon>Dikarya</taxon>
        <taxon>Ascomycota</taxon>
        <taxon>Pezizomycotina</taxon>
        <taxon>Sordariomycetes</taxon>
        <taxon>Sordariomycetidae</taxon>
        <taxon>Sordariales</taxon>
        <taxon>Sordariales incertae sedis</taxon>
        <taxon>Madurella</taxon>
    </lineage>
</organism>
<gene>
    <name evidence="1" type="ORF">MMYC01_206244</name>
</gene>